<protein>
    <submittedName>
        <fullName evidence="3">M20 family metallopeptidase</fullName>
    </submittedName>
</protein>
<proteinExistence type="predicted"/>
<dbReference type="InterPro" id="IPR002933">
    <property type="entry name" value="Peptidase_M20"/>
</dbReference>
<evidence type="ECO:0000313" key="3">
    <source>
        <dbReference type="EMBL" id="MFC6633239.1"/>
    </source>
</evidence>
<dbReference type="Gene3D" id="3.40.630.10">
    <property type="entry name" value="Zn peptidases"/>
    <property type="match status" value="1"/>
</dbReference>
<dbReference type="EMBL" id="JBHSVR010000001">
    <property type="protein sequence ID" value="MFC6633239.1"/>
    <property type="molecule type" value="Genomic_DNA"/>
</dbReference>
<dbReference type="SUPFAM" id="SSF53187">
    <property type="entry name" value="Zn-dependent exopeptidases"/>
    <property type="match status" value="1"/>
</dbReference>
<evidence type="ECO:0000259" key="2">
    <source>
        <dbReference type="Pfam" id="PF07687"/>
    </source>
</evidence>
<sequence>MKKVFLSFAMGATLSGGIPLGANPATAAAPDQLLKNTEAKVIDWRRHIHQHPELGNREFETAKYIEKHLKSLGMEVETGVAHTGVIGLLKGGKPGPTVALRADMDALPVTEQVDLPFASKVRTSYQGKDVGVMHACGHDTHVAMLMGAAEVLANMREELAGNVLFIFQPAEEGAPDGEEGGAELMLKEGLFRKYKPDVAFGQHVTSTLPSGVIGYRSGPLMASSDEFRITVNGRQTHGSRPWGGADPITAAAQIVMGTQTIVSRQIDITKEPAVVSFGKIDGGVRNNIIPDSVFLNGTIRNFDMDNRRQIFDKLKTTAELIAESAGTKAEVEILEGYPVTVNNPALTEKVLPVVKAVAGDKRVIEVPKITGAEDFSFFANEVPGFYYFLGVTPAGKDAATAASNHSPRFYVDESALKIGTETITRLTLDYMANNQKQ</sequence>
<name>A0ABW1YKJ9_9GAMM</name>
<evidence type="ECO:0000313" key="4">
    <source>
        <dbReference type="Proteomes" id="UP001596425"/>
    </source>
</evidence>
<dbReference type="Pfam" id="PF07687">
    <property type="entry name" value="M20_dimer"/>
    <property type="match status" value="1"/>
</dbReference>
<dbReference type="PANTHER" id="PTHR11014">
    <property type="entry name" value="PEPTIDASE M20 FAMILY MEMBER"/>
    <property type="match status" value="1"/>
</dbReference>
<evidence type="ECO:0000256" key="1">
    <source>
        <dbReference type="ARBA" id="ARBA00022801"/>
    </source>
</evidence>
<dbReference type="NCBIfam" id="TIGR01891">
    <property type="entry name" value="amidohydrolases"/>
    <property type="match status" value="1"/>
</dbReference>
<dbReference type="PANTHER" id="PTHR11014:SF63">
    <property type="entry name" value="METALLOPEPTIDASE, PUTATIVE (AFU_ORTHOLOGUE AFUA_6G09600)-RELATED"/>
    <property type="match status" value="1"/>
</dbReference>
<dbReference type="Proteomes" id="UP001596425">
    <property type="component" value="Unassembled WGS sequence"/>
</dbReference>
<dbReference type="PIRSF" id="PIRSF005962">
    <property type="entry name" value="Pept_M20D_amidohydro"/>
    <property type="match status" value="1"/>
</dbReference>
<keyword evidence="1" id="KW-0378">Hydrolase</keyword>
<dbReference type="SUPFAM" id="SSF55031">
    <property type="entry name" value="Bacterial exopeptidase dimerisation domain"/>
    <property type="match status" value="1"/>
</dbReference>
<feature type="domain" description="Peptidase M20 dimerisation" evidence="2">
    <location>
        <begin position="226"/>
        <end position="319"/>
    </location>
</feature>
<comment type="caution">
    <text evidence="3">The sequence shown here is derived from an EMBL/GenBank/DDBJ whole genome shotgun (WGS) entry which is preliminary data.</text>
</comment>
<dbReference type="Pfam" id="PF01546">
    <property type="entry name" value="Peptidase_M20"/>
    <property type="match status" value="1"/>
</dbReference>
<dbReference type="InterPro" id="IPR011650">
    <property type="entry name" value="Peptidase_M20_dimer"/>
</dbReference>
<keyword evidence="4" id="KW-1185">Reference proteome</keyword>
<organism evidence="3 4">
    <name type="scientific">Microbulbifer taiwanensis</name>
    <dbReference type="NCBI Taxonomy" id="986746"/>
    <lineage>
        <taxon>Bacteria</taxon>
        <taxon>Pseudomonadati</taxon>
        <taxon>Pseudomonadota</taxon>
        <taxon>Gammaproteobacteria</taxon>
        <taxon>Cellvibrionales</taxon>
        <taxon>Microbulbiferaceae</taxon>
        <taxon>Microbulbifer</taxon>
    </lineage>
</organism>
<reference evidence="4" key="1">
    <citation type="journal article" date="2019" name="Int. J. Syst. Evol. Microbiol.">
        <title>The Global Catalogue of Microorganisms (GCM) 10K type strain sequencing project: providing services to taxonomists for standard genome sequencing and annotation.</title>
        <authorList>
            <consortium name="The Broad Institute Genomics Platform"/>
            <consortium name="The Broad Institute Genome Sequencing Center for Infectious Disease"/>
            <person name="Wu L."/>
            <person name="Ma J."/>
        </authorList>
    </citation>
    <scope>NUCLEOTIDE SEQUENCE [LARGE SCALE GENOMIC DNA]</scope>
    <source>
        <strain evidence="4">CGMCC 1.13718</strain>
    </source>
</reference>
<dbReference type="InterPro" id="IPR036264">
    <property type="entry name" value="Bact_exopeptidase_dim_dom"/>
</dbReference>
<dbReference type="InterPro" id="IPR017439">
    <property type="entry name" value="Amidohydrolase"/>
</dbReference>
<dbReference type="RefSeq" id="WP_319024458.1">
    <property type="nucleotide sequence ID" value="NZ_JACZFR010000006.1"/>
</dbReference>
<gene>
    <name evidence="3" type="ORF">ACFQBM_08110</name>
</gene>
<dbReference type="Gene3D" id="3.30.70.360">
    <property type="match status" value="1"/>
</dbReference>
<accession>A0ABW1YKJ9</accession>
<dbReference type="CDD" id="cd05667">
    <property type="entry name" value="M20_Acy1-like"/>
    <property type="match status" value="1"/>
</dbReference>